<feature type="binding site" evidence="8">
    <location>
        <begin position="9"/>
        <end position="11"/>
    </location>
    <ligand>
        <name>4-CDP-2-C-methyl-D-erythritol 2-phosphate</name>
        <dbReference type="ChEBI" id="CHEBI:57919"/>
    </ligand>
</feature>
<dbReference type="RefSeq" id="WP_116553530.1">
    <property type="nucleotide sequence ID" value="NZ_QCZG01000004.1"/>
</dbReference>
<dbReference type="InterPro" id="IPR020555">
    <property type="entry name" value="MECDP_synthase_CS"/>
</dbReference>
<feature type="binding site" evidence="8">
    <location>
        <position position="11"/>
    </location>
    <ligand>
        <name>a divalent metal cation</name>
        <dbReference type="ChEBI" id="CHEBI:60240"/>
    </ligand>
</feature>
<comment type="cofactor">
    <cofactor evidence="8">
        <name>a divalent metal cation</name>
        <dbReference type="ChEBI" id="CHEBI:60240"/>
    </cofactor>
    <text evidence="8">Binds 1 divalent metal cation per subunit.</text>
</comment>
<keyword evidence="7 8" id="KW-0456">Lyase</keyword>
<gene>
    <name evidence="8" type="primary">ispF</name>
    <name evidence="11" type="ORF">DCC39_03665</name>
</gene>
<evidence type="ECO:0000256" key="3">
    <source>
        <dbReference type="ARBA" id="ARBA00008480"/>
    </source>
</evidence>
<reference evidence="11 12" key="1">
    <citation type="submission" date="2018-04" db="EMBL/GenBank/DDBJ databases">
        <title>Camelliibacillus theae gen. nov., sp. nov., isolated from Pu'er tea.</title>
        <authorList>
            <person name="Niu L."/>
        </authorList>
    </citation>
    <scope>NUCLEOTIDE SEQUENCE [LARGE SCALE GENOMIC DNA]</scope>
    <source>
        <strain evidence="11 12">T8</strain>
    </source>
</reference>
<dbReference type="EMBL" id="QCZG01000004">
    <property type="protein sequence ID" value="PWA12976.1"/>
    <property type="molecule type" value="Genomic_DNA"/>
</dbReference>
<comment type="pathway">
    <text evidence="2 8">Isoprenoid biosynthesis; isopentenyl diphosphate biosynthesis via DXP pathway; isopentenyl diphosphate from 1-deoxy-D-xylulose 5-phosphate: step 4/6.</text>
</comment>
<evidence type="ECO:0000313" key="12">
    <source>
        <dbReference type="Proteomes" id="UP000245998"/>
    </source>
</evidence>
<dbReference type="NCBIfam" id="TIGR00151">
    <property type="entry name" value="ispF"/>
    <property type="match status" value="1"/>
</dbReference>
<keyword evidence="6 8" id="KW-0414">Isoprene biosynthesis</keyword>
<evidence type="ECO:0000256" key="2">
    <source>
        <dbReference type="ARBA" id="ARBA00004709"/>
    </source>
</evidence>
<dbReference type="EC" id="4.6.1.12" evidence="4 8"/>
<dbReference type="GO" id="GO:0016114">
    <property type="term" value="P:terpenoid biosynthetic process"/>
    <property type="evidence" value="ECO:0007669"/>
    <property type="project" value="InterPro"/>
</dbReference>
<keyword evidence="5 8" id="KW-0479">Metal-binding</keyword>
<name>A0A2U1K611_9BACI</name>
<feature type="site" description="Transition state stabilizer" evidence="8">
    <location>
        <position position="134"/>
    </location>
</feature>
<sequence>MIRIGQGFDIHQLQKGRKMVIGGVEIPYEKGLLGHSDADVLLHAITDACLGALALGDIGRHFPDTDEAYKNADSRELLHKIWELIKQKGYRLGNIDCTVIAQKPKMAPHILRMRETIAALLEADVSQINVKATTGEKLGFIGREEGIAAQAVVLLQKR</sequence>
<feature type="binding site" evidence="8">
    <location>
        <begin position="101"/>
        <end position="107"/>
    </location>
    <ligand>
        <name>4-CDP-2-C-methyl-D-erythritol 2-phosphate</name>
        <dbReference type="ChEBI" id="CHEBI:57919"/>
    </ligand>
</feature>
<dbReference type="GO" id="GO:0019288">
    <property type="term" value="P:isopentenyl diphosphate biosynthetic process, methylerythritol 4-phosphate pathway"/>
    <property type="evidence" value="ECO:0007669"/>
    <property type="project" value="UniProtKB-UniRule"/>
</dbReference>
<feature type="binding site" evidence="8">
    <location>
        <position position="9"/>
    </location>
    <ligand>
        <name>a divalent metal cation</name>
        <dbReference type="ChEBI" id="CHEBI:60240"/>
    </ligand>
</feature>
<feature type="binding site" evidence="8">
    <location>
        <begin position="62"/>
        <end position="66"/>
    </location>
    <ligand>
        <name>4-CDP-2-C-methyl-D-erythritol 2-phosphate</name>
        <dbReference type="ChEBI" id="CHEBI:57919"/>
    </ligand>
</feature>
<dbReference type="HAMAP" id="MF_00107">
    <property type="entry name" value="IspF"/>
    <property type="match status" value="1"/>
</dbReference>
<evidence type="ECO:0000313" key="11">
    <source>
        <dbReference type="EMBL" id="PWA12976.1"/>
    </source>
</evidence>
<dbReference type="PANTHER" id="PTHR43181:SF1">
    <property type="entry name" value="2-C-METHYL-D-ERYTHRITOL 2,4-CYCLODIPHOSPHATE SYNTHASE, CHLOROPLASTIC"/>
    <property type="match status" value="1"/>
</dbReference>
<dbReference type="InterPro" id="IPR003526">
    <property type="entry name" value="MECDP_synthase"/>
</dbReference>
<dbReference type="PROSITE" id="PS01350">
    <property type="entry name" value="ISPF"/>
    <property type="match status" value="1"/>
</dbReference>
<dbReference type="AlphaFoldDB" id="A0A2U1K611"/>
<feature type="binding site" evidence="8">
    <location>
        <position position="140"/>
    </location>
    <ligand>
        <name>4-CDP-2-C-methyl-D-erythritol 2-phosphate</name>
        <dbReference type="ChEBI" id="CHEBI:57919"/>
    </ligand>
</feature>
<evidence type="ECO:0000259" key="10">
    <source>
        <dbReference type="Pfam" id="PF02542"/>
    </source>
</evidence>
<feature type="domain" description="2-C-methyl-D-erythritol 2,4-cyclodiphosphate synthase" evidence="10">
    <location>
        <begin position="2"/>
        <end position="155"/>
    </location>
</feature>
<feature type="site" description="Transition state stabilizer" evidence="8">
    <location>
        <position position="35"/>
    </location>
</feature>
<dbReference type="PANTHER" id="PTHR43181">
    <property type="entry name" value="2-C-METHYL-D-ERYTHRITOL 2,4-CYCLODIPHOSPHATE SYNTHASE, CHLOROPLASTIC"/>
    <property type="match status" value="1"/>
</dbReference>
<comment type="function">
    <text evidence="8">Involved in the biosynthesis of isopentenyl diphosphate (IPP) and dimethylallyl diphosphate (DMAPP), two major building blocks of isoprenoid compounds. Catalyzes the conversion of 4-diphosphocytidyl-2-C-methyl-D-erythritol 2-phosphate (CDP-ME2P) to 2-C-methyl-D-erythritol 2,4-cyclodiphosphate (ME-CPP) with a corresponding release of cytidine 5-monophosphate (CMP).</text>
</comment>
<dbReference type="Gene3D" id="3.30.1330.50">
    <property type="entry name" value="2-C-methyl-D-erythritol 2,4-cyclodiphosphate synthase"/>
    <property type="match status" value="1"/>
</dbReference>
<dbReference type="FunFam" id="3.30.1330.50:FF:000001">
    <property type="entry name" value="2-C-methyl-D-erythritol 2,4-cyclodiphosphate synthase"/>
    <property type="match status" value="1"/>
</dbReference>
<comment type="subunit">
    <text evidence="8">Homotrimer.</text>
</comment>
<dbReference type="SUPFAM" id="SSF69765">
    <property type="entry name" value="IpsF-like"/>
    <property type="match status" value="1"/>
</dbReference>
<dbReference type="Pfam" id="PF02542">
    <property type="entry name" value="YgbB"/>
    <property type="match status" value="1"/>
</dbReference>
<dbReference type="CDD" id="cd00554">
    <property type="entry name" value="MECDP_synthase"/>
    <property type="match status" value="1"/>
</dbReference>
<evidence type="ECO:0000256" key="8">
    <source>
        <dbReference type="HAMAP-Rule" id="MF_00107"/>
    </source>
</evidence>
<feature type="binding site" evidence="8">
    <location>
        <begin position="133"/>
        <end position="136"/>
    </location>
    <ligand>
        <name>4-CDP-2-C-methyl-D-erythritol 2-phosphate</name>
        <dbReference type="ChEBI" id="CHEBI:57919"/>
    </ligand>
</feature>
<evidence type="ECO:0000256" key="4">
    <source>
        <dbReference type="ARBA" id="ARBA00012579"/>
    </source>
</evidence>
<feature type="binding site" evidence="8">
    <location>
        <begin position="57"/>
        <end position="59"/>
    </location>
    <ligand>
        <name>4-CDP-2-C-methyl-D-erythritol 2-phosphate</name>
        <dbReference type="ChEBI" id="CHEBI:57919"/>
    </ligand>
</feature>
<evidence type="ECO:0000256" key="5">
    <source>
        <dbReference type="ARBA" id="ARBA00022723"/>
    </source>
</evidence>
<evidence type="ECO:0000256" key="9">
    <source>
        <dbReference type="RuleBase" id="RU004395"/>
    </source>
</evidence>
<dbReference type="GO" id="GO:0008685">
    <property type="term" value="F:2-C-methyl-D-erythritol 2,4-cyclodiphosphate synthase activity"/>
    <property type="evidence" value="ECO:0007669"/>
    <property type="project" value="UniProtKB-UniRule"/>
</dbReference>
<comment type="similarity">
    <text evidence="3 8 9">Belongs to the IspF family.</text>
</comment>
<accession>A0A2U1K611</accession>
<comment type="caution">
    <text evidence="11">The sequence shown here is derived from an EMBL/GenBank/DDBJ whole genome shotgun (WGS) entry which is preliminary data.</text>
</comment>
<protein>
    <recommendedName>
        <fullName evidence="4 8">2-C-methyl-D-erythritol 2,4-cyclodiphosphate synthase</fullName>
        <shortName evidence="8">MECDP-synthase</shortName>
        <shortName evidence="8">MECPP-synthase</shortName>
        <shortName evidence="8">MECPS</shortName>
        <ecNumber evidence="4 8">4.6.1.12</ecNumber>
    </recommendedName>
</protein>
<feature type="binding site" evidence="8">
    <location>
        <position position="43"/>
    </location>
    <ligand>
        <name>a divalent metal cation</name>
        <dbReference type="ChEBI" id="CHEBI:60240"/>
    </ligand>
</feature>
<comment type="catalytic activity">
    <reaction evidence="1 8 9">
        <text>4-CDP-2-C-methyl-D-erythritol 2-phosphate = 2-C-methyl-D-erythritol 2,4-cyclic diphosphate + CMP</text>
        <dbReference type="Rhea" id="RHEA:23864"/>
        <dbReference type="ChEBI" id="CHEBI:57919"/>
        <dbReference type="ChEBI" id="CHEBI:58483"/>
        <dbReference type="ChEBI" id="CHEBI:60377"/>
        <dbReference type="EC" id="4.6.1.12"/>
    </reaction>
</comment>
<dbReference type="UniPathway" id="UPA00056">
    <property type="reaction ID" value="UER00095"/>
</dbReference>
<dbReference type="InterPro" id="IPR036571">
    <property type="entry name" value="MECDP_synthase_sf"/>
</dbReference>
<keyword evidence="12" id="KW-1185">Reference proteome</keyword>
<dbReference type="GO" id="GO:0046872">
    <property type="term" value="F:metal ion binding"/>
    <property type="evidence" value="ECO:0007669"/>
    <property type="project" value="UniProtKB-KW"/>
</dbReference>
<evidence type="ECO:0000256" key="6">
    <source>
        <dbReference type="ARBA" id="ARBA00023229"/>
    </source>
</evidence>
<evidence type="ECO:0000256" key="1">
    <source>
        <dbReference type="ARBA" id="ARBA00000200"/>
    </source>
</evidence>
<feature type="binding site" evidence="8">
    <location>
        <begin position="35"/>
        <end position="36"/>
    </location>
    <ligand>
        <name>4-CDP-2-C-methyl-D-erythritol 2-phosphate</name>
        <dbReference type="ChEBI" id="CHEBI:57919"/>
    </ligand>
</feature>
<dbReference type="Proteomes" id="UP000245998">
    <property type="component" value="Unassembled WGS sequence"/>
</dbReference>
<dbReference type="OrthoDB" id="9804336at2"/>
<organism evidence="11 12">
    <name type="scientific">Pueribacillus theae</name>
    <dbReference type="NCBI Taxonomy" id="2171751"/>
    <lineage>
        <taxon>Bacteria</taxon>
        <taxon>Bacillati</taxon>
        <taxon>Bacillota</taxon>
        <taxon>Bacilli</taxon>
        <taxon>Bacillales</taxon>
        <taxon>Bacillaceae</taxon>
        <taxon>Pueribacillus</taxon>
    </lineage>
</organism>
<evidence type="ECO:0000256" key="7">
    <source>
        <dbReference type="ARBA" id="ARBA00023239"/>
    </source>
</evidence>
<proteinExistence type="inferred from homology"/>
<feature type="binding site" evidence="8">
    <location>
        <position position="143"/>
    </location>
    <ligand>
        <name>4-CDP-2-C-methyl-D-erythritol 2-phosphate</name>
        <dbReference type="ChEBI" id="CHEBI:57919"/>
    </ligand>
</feature>